<dbReference type="PANTHER" id="PTHR11019">
    <property type="entry name" value="HTH-TYPE TRANSCRIPTIONAL REGULATOR NIMR"/>
    <property type="match status" value="1"/>
</dbReference>
<dbReference type="PROSITE" id="PS01124">
    <property type="entry name" value="HTH_ARAC_FAMILY_2"/>
    <property type="match status" value="1"/>
</dbReference>
<evidence type="ECO:0000259" key="4">
    <source>
        <dbReference type="PROSITE" id="PS01124"/>
    </source>
</evidence>
<dbReference type="EMBL" id="QKLU01000003">
    <property type="protein sequence ID" value="PYF75110.1"/>
    <property type="molecule type" value="Genomic_DNA"/>
</dbReference>
<dbReference type="GO" id="GO:0043565">
    <property type="term" value="F:sequence-specific DNA binding"/>
    <property type="evidence" value="ECO:0007669"/>
    <property type="project" value="InterPro"/>
</dbReference>
<dbReference type="InterPro" id="IPR037923">
    <property type="entry name" value="HTH-like"/>
</dbReference>
<dbReference type="GO" id="GO:0003700">
    <property type="term" value="F:DNA-binding transcription factor activity"/>
    <property type="evidence" value="ECO:0007669"/>
    <property type="project" value="InterPro"/>
</dbReference>
<dbReference type="SUPFAM" id="SSF46689">
    <property type="entry name" value="Homeodomain-like"/>
    <property type="match status" value="2"/>
</dbReference>
<dbReference type="InterPro" id="IPR020449">
    <property type="entry name" value="Tscrpt_reg_AraC-type_HTH"/>
</dbReference>
<dbReference type="InterPro" id="IPR009057">
    <property type="entry name" value="Homeodomain-like_sf"/>
</dbReference>
<dbReference type="Pfam" id="PF12833">
    <property type="entry name" value="HTH_18"/>
    <property type="match status" value="1"/>
</dbReference>
<keyword evidence="1" id="KW-0805">Transcription regulation</keyword>
<dbReference type="InterPro" id="IPR018060">
    <property type="entry name" value="HTH_AraC"/>
</dbReference>
<dbReference type="Gene3D" id="2.60.120.10">
    <property type="entry name" value="Jelly Rolls"/>
    <property type="match status" value="1"/>
</dbReference>
<dbReference type="Gene3D" id="1.10.10.60">
    <property type="entry name" value="Homeodomain-like"/>
    <property type="match status" value="2"/>
</dbReference>
<accession>A0A318UHT4</accession>
<dbReference type="OrthoDB" id="1266582at2"/>
<proteinExistence type="predicted"/>
<dbReference type="AlphaFoldDB" id="A0A318UHT4"/>
<keyword evidence="6" id="KW-1185">Reference proteome</keyword>
<sequence>MNLLKKFEEEIDLHQDAIYIMKEQLEHRFPAHKHNKGQLLLVSGGIAYLKTLEKEYYIPSQHYVWIPKGMVHNVKFNTGELTILNIYFADEPTQAHQLYEELGIYPVSSLLREMISFSENWQGLIFPGSWEYEFLSTMKHLLAHSPGKKFSILLPTTEEKRLQEITTYLHERLQEPLTLPLVALQFSISVRNLTRLFQQHLNISFLQYLKMLRMIKAMELLMGTEKNISEVAYQVGYSSIAAFSNTFQQLVNMRPSDFQKVTTTSR</sequence>
<name>A0A318UHT4_9SPHI</name>
<dbReference type="SMART" id="SM00342">
    <property type="entry name" value="HTH_ARAC"/>
    <property type="match status" value="1"/>
</dbReference>
<comment type="caution">
    <text evidence="5">The sequence shown here is derived from an EMBL/GenBank/DDBJ whole genome shotgun (WGS) entry which is preliminary data.</text>
</comment>
<reference evidence="5 6" key="1">
    <citation type="submission" date="2018-06" db="EMBL/GenBank/DDBJ databases">
        <title>Genomic Encyclopedia of Archaeal and Bacterial Type Strains, Phase II (KMG-II): from individual species to whole genera.</title>
        <authorList>
            <person name="Goeker M."/>
        </authorList>
    </citation>
    <scope>NUCLEOTIDE SEQUENCE [LARGE SCALE GENOMIC DNA]</scope>
    <source>
        <strain evidence="5 6">DSM 27372</strain>
    </source>
</reference>
<evidence type="ECO:0000256" key="2">
    <source>
        <dbReference type="ARBA" id="ARBA00023125"/>
    </source>
</evidence>
<dbReference type="InterPro" id="IPR014710">
    <property type="entry name" value="RmlC-like_jellyroll"/>
</dbReference>
<dbReference type="PRINTS" id="PR00032">
    <property type="entry name" value="HTHARAC"/>
</dbReference>
<dbReference type="Proteomes" id="UP000248198">
    <property type="component" value="Unassembled WGS sequence"/>
</dbReference>
<feature type="domain" description="HTH araC/xylS-type" evidence="4">
    <location>
        <begin position="163"/>
        <end position="261"/>
    </location>
</feature>
<evidence type="ECO:0000313" key="6">
    <source>
        <dbReference type="Proteomes" id="UP000248198"/>
    </source>
</evidence>
<evidence type="ECO:0000313" key="5">
    <source>
        <dbReference type="EMBL" id="PYF75110.1"/>
    </source>
</evidence>
<keyword evidence="2 5" id="KW-0238">DNA-binding</keyword>
<evidence type="ECO:0000256" key="1">
    <source>
        <dbReference type="ARBA" id="ARBA00023015"/>
    </source>
</evidence>
<gene>
    <name evidence="5" type="ORF">B0O44_103557</name>
</gene>
<protein>
    <submittedName>
        <fullName evidence="5">AraC-like DNA-binding protein</fullName>
    </submittedName>
</protein>
<dbReference type="PANTHER" id="PTHR11019:SF199">
    <property type="entry name" value="HTH-TYPE TRANSCRIPTIONAL REGULATOR NIMR"/>
    <property type="match status" value="1"/>
</dbReference>
<organism evidence="5 6">
    <name type="scientific">Pedobacter nutrimenti</name>
    <dbReference type="NCBI Taxonomy" id="1241337"/>
    <lineage>
        <taxon>Bacteria</taxon>
        <taxon>Pseudomonadati</taxon>
        <taxon>Bacteroidota</taxon>
        <taxon>Sphingobacteriia</taxon>
        <taxon>Sphingobacteriales</taxon>
        <taxon>Sphingobacteriaceae</taxon>
        <taxon>Pedobacter</taxon>
    </lineage>
</organism>
<keyword evidence="3" id="KW-0804">Transcription</keyword>
<dbReference type="InterPro" id="IPR003313">
    <property type="entry name" value="AraC-bd"/>
</dbReference>
<evidence type="ECO:0000256" key="3">
    <source>
        <dbReference type="ARBA" id="ARBA00023163"/>
    </source>
</evidence>
<dbReference type="SUPFAM" id="SSF51215">
    <property type="entry name" value="Regulatory protein AraC"/>
    <property type="match status" value="1"/>
</dbReference>
<dbReference type="RefSeq" id="WP_110830157.1">
    <property type="nucleotide sequence ID" value="NZ_QKLU01000003.1"/>
</dbReference>
<dbReference type="Pfam" id="PF02311">
    <property type="entry name" value="AraC_binding"/>
    <property type="match status" value="1"/>
</dbReference>